<reference evidence="1 2" key="1">
    <citation type="submission" date="2014-04" db="EMBL/GenBank/DDBJ databases">
        <title>Genome evolution of avian class.</title>
        <authorList>
            <person name="Zhang G."/>
            <person name="Li C."/>
        </authorList>
    </citation>
    <scope>NUCLEOTIDE SEQUENCE [LARGE SCALE GENOMIC DNA]</scope>
    <source>
        <strain evidence="1">BGI_N302</strain>
    </source>
</reference>
<dbReference type="EMBL" id="KK719408">
    <property type="protein sequence ID" value="KFO63238.1"/>
    <property type="molecule type" value="Genomic_DNA"/>
</dbReference>
<dbReference type="Proteomes" id="UP000052976">
    <property type="component" value="Unassembled WGS sequence"/>
</dbReference>
<feature type="non-terminal residue" evidence="1">
    <location>
        <position position="156"/>
    </location>
</feature>
<keyword evidence="2" id="KW-1185">Reference proteome</keyword>
<dbReference type="Gene3D" id="1.10.287.210">
    <property type="match status" value="1"/>
</dbReference>
<dbReference type="SUPFAM" id="SSF58069">
    <property type="entry name" value="Virus ectodomain"/>
    <property type="match status" value="1"/>
</dbReference>
<feature type="non-terminal residue" evidence="1">
    <location>
        <position position="1"/>
    </location>
</feature>
<evidence type="ECO:0000313" key="2">
    <source>
        <dbReference type="Proteomes" id="UP000052976"/>
    </source>
</evidence>
<proteinExistence type="predicted"/>
<organism evidence="1 2">
    <name type="scientific">Corvus brachyrhynchos</name>
    <name type="common">American crow</name>
    <dbReference type="NCBI Taxonomy" id="85066"/>
    <lineage>
        <taxon>Eukaryota</taxon>
        <taxon>Metazoa</taxon>
        <taxon>Chordata</taxon>
        <taxon>Craniata</taxon>
        <taxon>Vertebrata</taxon>
        <taxon>Euteleostomi</taxon>
        <taxon>Archelosauria</taxon>
        <taxon>Archosauria</taxon>
        <taxon>Dinosauria</taxon>
        <taxon>Saurischia</taxon>
        <taxon>Theropoda</taxon>
        <taxon>Coelurosauria</taxon>
        <taxon>Aves</taxon>
        <taxon>Neognathae</taxon>
        <taxon>Neoaves</taxon>
        <taxon>Telluraves</taxon>
        <taxon>Australaves</taxon>
        <taxon>Passeriformes</taxon>
        <taxon>Corvoidea</taxon>
        <taxon>Corvidae</taxon>
        <taxon>Corvus</taxon>
    </lineage>
</organism>
<sequence>QLDSNCGSKIVNWSTSKRVVTLLFLPWVAAAKALGQITHLECRLGKHANLTLSALSQLLEDEETTRHTMLRNRVATDFLLLAHGHGCKEFEGLCCFNLSSRSQSIHATIQKMKDQIKELKIEGDSDWFGNLFGQWGFEGRVKPLVKAGLWVILIIV</sequence>
<accession>A0A091EZB6</accession>
<evidence type="ECO:0000313" key="1">
    <source>
        <dbReference type="EMBL" id="KFO63238.1"/>
    </source>
</evidence>
<name>A0A091EZB6_CORBR</name>
<protein>
    <submittedName>
        <fullName evidence="1">Uncharacterized protein</fullName>
    </submittedName>
</protein>
<dbReference type="AlphaFoldDB" id="A0A091EZB6"/>
<gene>
    <name evidence="1" type="ORF">N302_15403</name>
</gene>